<sequence>MCSVSPEADPKSECALVVVMLIVRCQGVGHFARQDGLCTRFATEISLRHEPGNQRTTAMIIPHISRTDDEKTRLSAFRCEISDFAELPRIIEEASKLMGLRGHGTDSGGPTFSPDVLRLEIAGNTGLHLTIVDLPGLISVSENGEDVQLNPRTIILAVGIIQRARNFDKAGNRTVGVITKPDLINTGTESRVARLAKNLDSTRLNLGFFLLKSPPPAELEKGITPSERRKAELDFFSTRAWKGQGIDSSRIEIDNLVREDVRRLLNEINDEIVDLGMERSSPYQIREYLTRISRDFHNLVKAGVEGAYAGHDAAFFHVGCDDISVRLRAAIHMKNEEFAAYMRRQGEKRKVVKKEQLETVQADDGQLLLTDDQMMPWVRKIYHETRGRELPGNHNYSLLTEMFHAQSERWEDISRRHVDAVVSLVSRFIHSALAFIVKDPKARQSLTEGIKVNLNINAKEAFEELDKLLQDETLSMDDAIREDWNGKFHVSNSQFEISRLLSALQDRVVVDMTERACMDARTDLAAYYKVAMRSFVDNVCRQVIERHILAKLPNVFSPVTVSNYSDNILLRLAAESRQIRNRRVEAVQLQEALEQSLQDLGV</sequence>
<dbReference type="Gene3D" id="3.40.50.300">
    <property type="entry name" value="P-loop containing nucleotide triphosphate hydrolases"/>
    <property type="match status" value="1"/>
</dbReference>
<accession>A0ABR4G910</accession>
<feature type="domain" description="GED" evidence="1">
    <location>
        <begin position="517"/>
        <end position="602"/>
    </location>
</feature>
<dbReference type="SUPFAM" id="SSF52540">
    <property type="entry name" value="P-loop containing nucleoside triphosphate hydrolases"/>
    <property type="match status" value="1"/>
</dbReference>
<keyword evidence="3" id="KW-1185">Reference proteome</keyword>
<name>A0ABR4G910_9EURO</name>
<reference evidence="2 3" key="1">
    <citation type="submission" date="2024-07" db="EMBL/GenBank/DDBJ databases">
        <title>Section-level genome sequencing and comparative genomics of Aspergillus sections Usti and Cavernicolus.</title>
        <authorList>
            <consortium name="Lawrence Berkeley National Laboratory"/>
            <person name="Nybo J.L."/>
            <person name="Vesth T.C."/>
            <person name="Theobald S."/>
            <person name="Frisvad J.C."/>
            <person name="Larsen T.O."/>
            <person name="Kjaerboelling I."/>
            <person name="Rothschild-Mancinelli K."/>
            <person name="Lyhne E.K."/>
            <person name="Kogle M.E."/>
            <person name="Barry K."/>
            <person name="Clum A."/>
            <person name="Na H."/>
            <person name="Ledsgaard L."/>
            <person name="Lin J."/>
            <person name="Lipzen A."/>
            <person name="Kuo A."/>
            <person name="Riley R."/>
            <person name="Mondo S."/>
            <person name="Labutti K."/>
            <person name="Haridas S."/>
            <person name="Pangalinan J."/>
            <person name="Salamov A.A."/>
            <person name="Simmons B.A."/>
            <person name="Magnuson J.K."/>
            <person name="Chen J."/>
            <person name="Drula E."/>
            <person name="Henrissat B."/>
            <person name="Wiebenga A."/>
            <person name="Lubbers R.J."/>
            <person name="Gomes A.C."/>
            <person name="Makela M.R."/>
            <person name="Stajich J."/>
            <person name="Grigoriev I.V."/>
            <person name="Mortensen U.H."/>
            <person name="De Vries R.P."/>
            <person name="Baker S.E."/>
            <person name="Andersen M.R."/>
        </authorList>
    </citation>
    <scope>NUCLEOTIDE SEQUENCE [LARGE SCALE GENOMIC DNA]</scope>
    <source>
        <strain evidence="2 3">CBS 209.92</strain>
    </source>
</reference>
<dbReference type="PANTHER" id="PTHR11566:SF21">
    <property type="entry name" value="DYNAMIN RELATED PROTEIN 1, ISOFORM A"/>
    <property type="match status" value="1"/>
</dbReference>
<dbReference type="InterPro" id="IPR020850">
    <property type="entry name" value="GED_dom"/>
</dbReference>
<protein>
    <submittedName>
        <fullName evidence="2">Dynamin family protein</fullName>
    </submittedName>
</protein>
<gene>
    <name evidence="2" type="ORF">BJX66DRAFT_350511</name>
</gene>
<evidence type="ECO:0000313" key="2">
    <source>
        <dbReference type="EMBL" id="KAL2795512.1"/>
    </source>
</evidence>
<evidence type="ECO:0000259" key="1">
    <source>
        <dbReference type="PROSITE" id="PS51388"/>
    </source>
</evidence>
<dbReference type="Pfam" id="PF00350">
    <property type="entry name" value="Dynamin_N"/>
    <property type="match status" value="1"/>
</dbReference>
<dbReference type="PROSITE" id="PS51388">
    <property type="entry name" value="GED"/>
    <property type="match status" value="1"/>
</dbReference>
<dbReference type="Proteomes" id="UP001610563">
    <property type="component" value="Unassembled WGS sequence"/>
</dbReference>
<dbReference type="Gene3D" id="1.20.120.1240">
    <property type="entry name" value="Dynamin, middle domain"/>
    <property type="match status" value="1"/>
</dbReference>
<dbReference type="PANTHER" id="PTHR11566">
    <property type="entry name" value="DYNAMIN"/>
    <property type="match status" value="1"/>
</dbReference>
<dbReference type="InterPro" id="IPR045063">
    <property type="entry name" value="Dynamin_N"/>
</dbReference>
<dbReference type="EMBL" id="JBFTWV010000034">
    <property type="protein sequence ID" value="KAL2795512.1"/>
    <property type="molecule type" value="Genomic_DNA"/>
</dbReference>
<dbReference type="InterPro" id="IPR022812">
    <property type="entry name" value="Dynamin"/>
</dbReference>
<organism evidence="2 3">
    <name type="scientific">Aspergillus keveii</name>
    <dbReference type="NCBI Taxonomy" id="714993"/>
    <lineage>
        <taxon>Eukaryota</taxon>
        <taxon>Fungi</taxon>
        <taxon>Dikarya</taxon>
        <taxon>Ascomycota</taxon>
        <taxon>Pezizomycotina</taxon>
        <taxon>Eurotiomycetes</taxon>
        <taxon>Eurotiomycetidae</taxon>
        <taxon>Eurotiales</taxon>
        <taxon>Aspergillaceae</taxon>
        <taxon>Aspergillus</taxon>
        <taxon>Aspergillus subgen. Nidulantes</taxon>
    </lineage>
</organism>
<evidence type="ECO:0000313" key="3">
    <source>
        <dbReference type="Proteomes" id="UP001610563"/>
    </source>
</evidence>
<proteinExistence type="predicted"/>
<dbReference type="InterPro" id="IPR027417">
    <property type="entry name" value="P-loop_NTPase"/>
</dbReference>
<comment type="caution">
    <text evidence="2">The sequence shown here is derived from an EMBL/GenBank/DDBJ whole genome shotgun (WGS) entry which is preliminary data.</text>
</comment>